<name>A6NPU0_9FIRM</name>
<proteinExistence type="predicted"/>
<dbReference type="STRING" id="411467.BACCAP_00206"/>
<keyword evidence="2" id="KW-1185">Reference proteome</keyword>
<gene>
    <name evidence="1" type="ORF">BACCAP_00206</name>
</gene>
<dbReference type="EMBL" id="AAXG02000002">
    <property type="protein sequence ID" value="EDN01865.1"/>
    <property type="molecule type" value="Genomic_DNA"/>
</dbReference>
<sequence>MFLEYCGFRFRARRPLCPLLFVHLCSFVFNCPEKYVVLSICWILSLKRGQKIALVL</sequence>
<evidence type="ECO:0000313" key="2">
    <source>
        <dbReference type="Proteomes" id="UP000003639"/>
    </source>
</evidence>
<organism evidence="1 2">
    <name type="scientific">Pseudoflavonifractor capillosus ATCC 29799</name>
    <dbReference type="NCBI Taxonomy" id="411467"/>
    <lineage>
        <taxon>Bacteria</taxon>
        <taxon>Bacillati</taxon>
        <taxon>Bacillota</taxon>
        <taxon>Clostridia</taxon>
        <taxon>Eubacteriales</taxon>
        <taxon>Oscillospiraceae</taxon>
        <taxon>Pseudoflavonifractor</taxon>
    </lineage>
</organism>
<accession>A6NPU0</accession>
<reference evidence="1 2" key="2">
    <citation type="submission" date="2007-06" db="EMBL/GenBank/DDBJ databases">
        <title>Draft genome sequence of Pseudoflavonifractor capillosus ATCC 29799.</title>
        <authorList>
            <person name="Sudarsanam P."/>
            <person name="Ley R."/>
            <person name="Guruge J."/>
            <person name="Turnbaugh P.J."/>
            <person name="Mahowald M."/>
            <person name="Liep D."/>
            <person name="Gordon J."/>
        </authorList>
    </citation>
    <scope>NUCLEOTIDE SEQUENCE [LARGE SCALE GENOMIC DNA]</scope>
    <source>
        <strain evidence="1 2">ATCC 29799</strain>
    </source>
</reference>
<comment type="caution">
    <text evidence="1">The sequence shown here is derived from an EMBL/GenBank/DDBJ whole genome shotgun (WGS) entry which is preliminary data.</text>
</comment>
<dbReference type="AlphaFoldDB" id="A6NPU0"/>
<reference evidence="1 2" key="1">
    <citation type="submission" date="2007-04" db="EMBL/GenBank/DDBJ databases">
        <authorList>
            <person name="Fulton L."/>
            <person name="Clifton S."/>
            <person name="Fulton B."/>
            <person name="Xu J."/>
            <person name="Minx P."/>
            <person name="Pepin K.H."/>
            <person name="Johnson M."/>
            <person name="Thiruvilangam P."/>
            <person name="Bhonagiri V."/>
            <person name="Nash W.E."/>
            <person name="Mardis E.R."/>
            <person name="Wilson R.K."/>
        </authorList>
    </citation>
    <scope>NUCLEOTIDE SEQUENCE [LARGE SCALE GENOMIC DNA]</scope>
    <source>
        <strain evidence="1 2">ATCC 29799</strain>
    </source>
</reference>
<dbReference type="Proteomes" id="UP000003639">
    <property type="component" value="Unassembled WGS sequence"/>
</dbReference>
<evidence type="ECO:0000313" key="1">
    <source>
        <dbReference type="EMBL" id="EDN01865.1"/>
    </source>
</evidence>
<protein>
    <submittedName>
        <fullName evidence="1">Uncharacterized protein</fullName>
    </submittedName>
</protein>